<dbReference type="CDD" id="cd03062">
    <property type="entry name" value="TRX_Fd_Sucrase"/>
    <property type="match status" value="1"/>
</dbReference>
<evidence type="ECO:0000313" key="6">
    <source>
        <dbReference type="Proteomes" id="UP001302676"/>
    </source>
</evidence>
<feature type="compositionally biased region" description="Low complexity" evidence="3">
    <location>
        <begin position="341"/>
        <end position="358"/>
    </location>
</feature>
<sequence>MTLPRLAARASFRLAFPATRQVLSATHPRNTRTLFIKSNTPPPFPVIRTCPAPTCACASPPELPTDLQIDREAPLNGAIPSYAQHVLICSGKRDWAKRIEEDDDIGGVVGKLGRLIGPKGDYSDPFYHTSTLASSFPPTAPPARSNTPNTSVYILPAFKYIPFLSRSSPDDLEALVRGYLRPETLHPKYDDFPTARREQLVRKPEYRERLRGVRDVTEVVVLICGHGGRDQRCGLYGPVLQAEFEKRLPEQGVEVLAEGVSETPKGGYAARVGQISHIGGHKFAGNVIVYIPPTLKTEDGGAHPLAGHGIWYGRVEPAHVEAAAVLVPLLYYFYPSLISSTPTDPSSPSTPTPTISSSKPLNNSTFTPFTILSREQISPTAFVLTVATPTGPAQEQTLAKIEKAWEGGLWALEVRQPECQVAREYTPLPTVAGSSTADSEKGGENKERGENKEGGEGEDTTLRFYIRRMDGGEVSGYLARLKVGEAMDLRGPWGGFDLRARLGALLDQPDVEMEVVWANRRREDCPKEGEEQGPIIALLETFRERYDGRFRYSCTVDEEGSFIDAGVILRATGLVQPGALARWMSWTAWTVWAKGLWPSGNNSNNNSGNKTTTTPLTPSVINTDACTYHSPAKLITADAHDPTTATETKPETQQQRPSCQCKDATGASVPGGKNLLLLSGPDGFIQHFAGEKVWEGGKERQGPVGGVIGGLRERTARFGAEWLVLKM</sequence>
<proteinExistence type="inferred from homology"/>
<organism evidence="5 6">
    <name type="scientific">Dichotomopilus funicola</name>
    <dbReference type="NCBI Taxonomy" id="1934379"/>
    <lineage>
        <taxon>Eukaryota</taxon>
        <taxon>Fungi</taxon>
        <taxon>Dikarya</taxon>
        <taxon>Ascomycota</taxon>
        <taxon>Pezizomycotina</taxon>
        <taxon>Sordariomycetes</taxon>
        <taxon>Sordariomycetidae</taxon>
        <taxon>Sordariales</taxon>
        <taxon>Chaetomiaceae</taxon>
        <taxon>Dichotomopilus</taxon>
    </lineage>
</organism>
<dbReference type="SUPFAM" id="SSF63380">
    <property type="entry name" value="Riboflavin synthase domain-like"/>
    <property type="match status" value="1"/>
</dbReference>
<reference evidence="5" key="1">
    <citation type="journal article" date="2023" name="Mol. Phylogenet. Evol.">
        <title>Genome-scale phylogeny and comparative genomics of the fungal order Sordariales.</title>
        <authorList>
            <person name="Hensen N."/>
            <person name="Bonometti L."/>
            <person name="Westerberg I."/>
            <person name="Brannstrom I.O."/>
            <person name="Guillou S."/>
            <person name="Cros-Aarteil S."/>
            <person name="Calhoun S."/>
            <person name="Haridas S."/>
            <person name="Kuo A."/>
            <person name="Mondo S."/>
            <person name="Pangilinan J."/>
            <person name="Riley R."/>
            <person name="LaButti K."/>
            <person name="Andreopoulos B."/>
            <person name="Lipzen A."/>
            <person name="Chen C."/>
            <person name="Yan M."/>
            <person name="Daum C."/>
            <person name="Ng V."/>
            <person name="Clum A."/>
            <person name="Steindorff A."/>
            <person name="Ohm R.A."/>
            <person name="Martin F."/>
            <person name="Silar P."/>
            <person name="Natvig D.O."/>
            <person name="Lalanne C."/>
            <person name="Gautier V."/>
            <person name="Ament-Velasquez S.L."/>
            <person name="Kruys A."/>
            <person name="Hutchinson M.I."/>
            <person name="Powell A.J."/>
            <person name="Barry K."/>
            <person name="Miller A.N."/>
            <person name="Grigoriev I.V."/>
            <person name="Debuchy R."/>
            <person name="Gladieux P."/>
            <person name="Hiltunen Thoren M."/>
            <person name="Johannesson H."/>
        </authorList>
    </citation>
    <scope>NUCLEOTIDE SEQUENCE</scope>
    <source>
        <strain evidence="5">CBS 141.50</strain>
    </source>
</reference>
<dbReference type="Pfam" id="PF06999">
    <property type="entry name" value="Suc_Fer-like"/>
    <property type="match status" value="1"/>
</dbReference>
<evidence type="ECO:0000313" key="5">
    <source>
        <dbReference type="EMBL" id="KAK4148203.1"/>
    </source>
</evidence>
<name>A0AAN6VB58_9PEZI</name>
<comment type="similarity">
    <text evidence="1">Belongs to the AIM32 family.</text>
</comment>
<feature type="domain" description="FAD-binding FR-type" evidence="4">
    <location>
        <begin position="364"/>
        <end position="499"/>
    </location>
</feature>
<feature type="compositionally biased region" description="Polar residues" evidence="3">
    <location>
        <begin position="643"/>
        <end position="658"/>
    </location>
</feature>
<dbReference type="InterPro" id="IPR017927">
    <property type="entry name" value="FAD-bd_FR_type"/>
</dbReference>
<feature type="region of interest" description="Disordered" evidence="3">
    <location>
        <begin position="429"/>
        <end position="458"/>
    </location>
</feature>
<gene>
    <name evidence="5" type="ORF">C8A04DRAFT_33701</name>
</gene>
<evidence type="ECO:0000256" key="2">
    <source>
        <dbReference type="ARBA" id="ARBA00040895"/>
    </source>
</evidence>
<feature type="compositionally biased region" description="Basic and acidic residues" evidence="3">
    <location>
        <begin position="438"/>
        <end position="455"/>
    </location>
</feature>
<dbReference type="RefSeq" id="XP_062641574.1">
    <property type="nucleotide sequence ID" value="XM_062782565.1"/>
</dbReference>
<dbReference type="SUPFAM" id="SSF52833">
    <property type="entry name" value="Thioredoxin-like"/>
    <property type="match status" value="1"/>
</dbReference>
<protein>
    <recommendedName>
        <fullName evidence="2">Altered inheritance of mitochondria protein 32</fullName>
    </recommendedName>
</protein>
<dbReference type="EMBL" id="MU853554">
    <property type="protein sequence ID" value="KAK4148203.1"/>
    <property type="molecule type" value="Genomic_DNA"/>
</dbReference>
<evidence type="ECO:0000256" key="1">
    <source>
        <dbReference type="ARBA" id="ARBA00038208"/>
    </source>
</evidence>
<evidence type="ECO:0000259" key="4">
    <source>
        <dbReference type="PROSITE" id="PS51384"/>
    </source>
</evidence>
<dbReference type="InterPro" id="IPR017938">
    <property type="entry name" value="Riboflavin_synthase-like_b-brl"/>
</dbReference>
<dbReference type="PANTHER" id="PTHR31902:SF7">
    <property type="entry name" value="ALTERED INHERITANCE OF MITOCHONDRIA PROTEIN 32"/>
    <property type="match status" value="1"/>
</dbReference>
<dbReference type="Proteomes" id="UP001302676">
    <property type="component" value="Unassembled WGS sequence"/>
</dbReference>
<feature type="region of interest" description="Disordered" evidence="3">
    <location>
        <begin position="641"/>
        <end position="665"/>
    </location>
</feature>
<dbReference type="Gene3D" id="2.40.30.10">
    <property type="entry name" value="Translation factors"/>
    <property type="match status" value="1"/>
</dbReference>
<dbReference type="AlphaFoldDB" id="A0AAN6VB58"/>
<dbReference type="Gene3D" id="3.40.30.10">
    <property type="entry name" value="Glutaredoxin"/>
    <property type="match status" value="1"/>
</dbReference>
<evidence type="ECO:0000256" key="3">
    <source>
        <dbReference type="SAM" id="MobiDB-lite"/>
    </source>
</evidence>
<dbReference type="GO" id="GO:0016491">
    <property type="term" value="F:oxidoreductase activity"/>
    <property type="evidence" value="ECO:0007669"/>
    <property type="project" value="InterPro"/>
</dbReference>
<dbReference type="InterPro" id="IPR036249">
    <property type="entry name" value="Thioredoxin-like_sf"/>
</dbReference>
<dbReference type="InterPro" id="IPR009737">
    <property type="entry name" value="Aim32/Apd1-like"/>
</dbReference>
<dbReference type="PANTHER" id="PTHR31902">
    <property type="entry name" value="ACTIN PATCHES DISTAL PROTEIN 1"/>
    <property type="match status" value="1"/>
</dbReference>
<feature type="region of interest" description="Disordered" evidence="3">
    <location>
        <begin position="341"/>
        <end position="361"/>
    </location>
</feature>
<keyword evidence="6" id="KW-1185">Reference proteome</keyword>
<comment type="caution">
    <text evidence="5">The sequence shown here is derived from an EMBL/GenBank/DDBJ whole genome shotgun (WGS) entry which is preliminary data.</text>
</comment>
<accession>A0AAN6VB58</accession>
<reference evidence="5" key="2">
    <citation type="submission" date="2023-05" db="EMBL/GenBank/DDBJ databases">
        <authorList>
            <consortium name="Lawrence Berkeley National Laboratory"/>
            <person name="Steindorff A."/>
            <person name="Hensen N."/>
            <person name="Bonometti L."/>
            <person name="Westerberg I."/>
            <person name="Brannstrom I.O."/>
            <person name="Guillou S."/>
            <person name="Cros-Aarteil S."/>
            <person name="Calhoun S."/>
            <person name="Haridas S."/>
            <person name="Kuo A."/>
            <person name="Mondo S."/>
            <person name="Pangilinan J."/>
            <person name="Riley R."/>
            <person name="Labutti K."/>
            <person name="Andreopoulos B."/>
            <person name="Lipzen A."/>
            <person name="Chen C."/>
            <person name="Yanf M."/>
            <person name="Daum C."/>
            <person name="Ng V."/>
            <person name="Clum A."/>
            <person name="Ohm R."/>
            <person name="Martin F."/>
            <person name="Silar P."/>
            <person name="Natvig D."/>
            <person name="Lalanne C."/>
            <person name="Gautier V."/>
            <person name="Ament-Velasquez S.L."/>
            <person name="Kruys A."/>
            <person name="Hutchinson M.I."/>
            <person name="Powell A.J."/>
            <person name="Barry K."/>
            <person name="Miller A.N."/>
            <person name="Grigoriev I.V."/>
            <person name="Debuchy R."/>
            <person name="Gladieux P."/>
            <person name="Thoren M.H."/>
            <person name="Johannesson H."/>
        </authorList>
    </citation>
    <scope>NUCLEOTIDE SEQUENCE</scope>
    <source>
        <strain evidence="5">CBS 141.50</strain>
    </source>
</reference>
<dbReference type="PROSITE" id="PS51384">
    <property type="entry name" value="FAD_FR"/>
    <property type="match status" value="1"/>
</dbReference>
<dbReference type="GeneID" id="87819178"/>